<reference evidence="2" key="1">
    <citation type="submission" date="2020-10" db="EMBL/GenBank/DDBJ databases">
        <authorList>
            <person name="Gilroy R."/>
        </authorList>
    </citation>
    <scope>NUCLEOTIDE SEQUENCE</scope>
    <source>
        <strain evidence="2">ChiHjej12B11-29160</strain>
    </source>
</reference>
<reference evidence="2" key="2">
    <citation type="journal article" date="2021" name="PeerJ">
        <title>Extensive microbial diversity within the chicken gut microbiome revealed by metagenomics and culture.</title>
        <authorList>
            <person name="Gilroy R."/>
            <person name="Ravi A."/>
            <person name="Getino M."/>
            <person name="Pursley I."/>
            <person name="Horton D.L."/>
            <person name="Alikhan N.F."/>
            <person name="Baker D."/>
            <person name="Gharbi K."/>
            <person name="Hall N."/>
            <person name="Watson M."/>
            <person name="Adriaenssens E.M."/>
            <person name="Foster-Nyarko E."/>
            <person name="Jarju S."/>
            <person name="Secka A."/>
            <person name="Antonio M."/>
            <person name="Oren A."/>
            <person name="Chaudhuri R.R."/>
            <person name="La Ragione R."/>
            <person name="Hildebrand F."/>
            <person name="Pallen M.J."/>
        </authorList>
    </citation>
    <scope>NUCLEOTIDE SEQUENCE</scope>
    <source>
        <strain evidence="2">ChiHjej12B11-29160</strain>
    </source>
</reference>
<protein>
    <recommendedName>
        <fullName evidence="4">Zinc-ribbon domain-containing protein</fullName>
    </recommendedName>
</protein>
<evidence type="ECO:0000313" key="3">
    <source>
        <dbReference type="Proteomes" id="UP000824078"/>
    </source>
</evidence>
<sequence length="71" mass="7942">MKCSICGKVSPDYCTFCSVCGAKLEVVGEDVRSKEALEMQALPGDPLRPQERVTREVQQRSSQLQMPRNVQ</sequence>
<feature type="compositionally biased region" description="Polar residues" evidence="1">
    <location>
        <begin position="59"/>
        <end position="71"/>
    </location>
</feature>
<evidence type="ECO:0000256" key="1">
    <source>
        <dbReference type="SAM" id="MobiDB-lite"/>
    </source>
</evidence>
<feature type="region of interest" description="Disordered" evidence="1">
    <location>
        <begin position="38"/>
        <end position="71"/>
    </location>
</feature>
<proteinExistence type="predicted"/>
<dbReference type="EMBL" id="DVMQ01000018">
    <property type="protein sequence ID" value="HIU24676.1"/>
    <property type="molecule type" value="Genomic_DNA"/>
</dbReference>
<organism evidence="2 3">
    <name type="scientific">Candidatus Coprovicinus avistercoris</name>
    <dbReference type="NCBI Taxonomy" id="2840754"/>
    <lineage>
        <taxon>Bacteria</taxon>
        <taxon>Bacillati</taxon>
        <taxon>Actinomycetota</taxon>
        <taxon>Coriobacteriia</taxon>
        <taxon>Coriobacteriales</taxon>
        <taxon>Coriobacteriaceae</taxon>
        <taxon>Coriobacteriaceae incertae sedis</taxon>
        <taxon>Candidatus Coprovicinus</taxon>
    </lineage>
</organism>
<feature type="compositionally biased region" description="Basic and acidic residues" evidence="1">
    <location>
        <begin position="48"/>
        <end position="58"/>
    </location>
</feature>
<evidence type="ECO:0008006" key="4">
    <source>
        <dbReference type="Google" id="ProtNLM"/>
    </source>
</evidence>
<dbReference type="AlphaFoldDB" id="A0A9D1HXS9"/>
<comment type="caution">
    <text evidence="2">The sequence shown here is derived from an EMBL/GenBank/DDBJ whole genome shotgun (WGS) entry which is preliminary data.</text>
</comment>
<accession>A0A9D1HXS9</accession>
<evidence type="ECO:0000313" key="2">
    <source>
        <dbReference type="EMBL" id="HIU24676.1"/>
    </source>
</evidence>
<dbReference type="Proteomes" id="UP000824078">
    <property type="component" value="Unassembled WGS sequence"/>
</dbReference>
<gene>
    <name evidence="2" type="ORF">IAD17_07120</name>
</gene>
<name>A0A9D1HXS9_9ACTN</name>